<evidence type="ECO:0000259" key="1">
    <source>
        <dbReference type="Pfam" id="PF17815"/>
    </source>
</evidence>
<dbReference type="InterPro" id="IPR046449">
    <property type="entry name" value="DEGP_PDZ_sf"/>
</dbReference>
<gene>
    <name evidence="2" type="ORF">M569_08545</name>
</gene>
<organism evidence="2 3">
    <name type="scientific">Genlisea aurea</name>
    <dbReference type="NCBI Taxonomy" id="192259"/>
    <lineage>
        <taxon>Eukaryota</taxon>
        <taxon>Viridiplantae</taxon>
        <taxon>Streptophyta</taxon>
        <taxon>Embryophyta</taxon>
        <taxon>Tracheophyta</taxon>
        <taxon>Spermatophyta</taxon>
        <taxon>Magnoliopsida</taxon>
        <taxon>eudicotyledons</taxon>
        <taxon>Gunneridae</taxon>
        <taxon>Pentapetalae</taxon>
        <taxon>asterids</taxon>
        <taxon>lamiids</taxon>
        <taxon>Lamiales</taxon>
        <taxon>Lentibulariaceae</taxon>
        <taxon>Genlisea</taxon>
    </lineage>
</organism>
<sequence length="71" mass="7809">MLEFEDKFLVVLERELALAASASILRGYGIPSERSADLLEPYIEDDGALLDADGTDETGSGFDGLLRAWRF</sequence>
<protein>
    <recommendedName>
        <fullName evidence="1">Protease Do-like PDZ domain-containing protein</fullName>
    </recommendedName>
</protein>
<dbReference type="InterPro" id="IPR041517">
    <property type="entry name" value="DEGP_PDZ"/>
</dbReference>
<name>S8E1N9_9LAMI</name>
<proteinExistence type="predicted"/>
<comment type="caution">
    <text evidence="2">The sequence shown here is derived from an EMBL/GenBank/DDBJ whole genome shotgun (WGS) entry which is preliminary data.</text>
</comment>
<keyword evidence="3" id="KW-1185">Reference proteome</keyword>
<dbReference type="AlphaFoldDB" id="S8E1N9"/>
<feature type="domain" description="Protease Do-like PDZ" evidence="1">
    <location>
        <begin position="2"/>
        <end position="37"/>
    </location>
</feature>
<accession>S8E1N9</accession>
<reference evidence="2 3" key="1">
    <citation type="journal article" date="2013" name="BMC Genomics">
        <title>The miniature genome of a carnivorous plant Genlisea aurea contains a low number of genes and short non-coding sequences.</title>
        <authorList>
            <person name="Leushkin E.V."/>
            <person name="Sutormin R.A."/>
            <person name="Nabieva E.R."/>
            <person name="Penin A.A."/>
            <person name="Kondrashov A.S."/>
            <person name="Logacheva M.D."/>
        </authorList>
    </citation>
    <scope>NUCLEOTIDE SEQUENCE [LARGE SCALE GENOMIC DNA]</scope>
</reference>
<dbReference type="Pfam" id="PF17815">
    <property type="entry name" value="PDZ_3"/>
    <property type="match status" value="1"/>
</dbReference>
<dbReference type="Proteomes" id="UP000015453">
    <property type="component" value="Unassembled WGS sequence"/>
</dbReference>
<evidence type="ECO:0000313" key="2">
    <source>
        <dbReference type="EMBL" id="EPS66232.1"/>
    </source>
</evidence>
<dbReference type="EMBL" id="AUSU01003789">
    <property type="protein sequence ID" value="EPS66232.1"/>
    <property type="molecule type" value="Genomic_DNA"/>
</dbReference>
<evidence type="ECO:0000313" key="3">
    <source>
        <dbReference type="Proteomes" id="UP000015453"/>
    </source>
</evidence>
<dbReference type="Gene3D" id="3.20.190.20">
    <property type="match status" value="1"/>
</dbReference>